<protein>
    <recommendedName>
        <fullName evidence="2">MoaF-like domain-containing protein</fullName>
    </recommendedName>
</protein>
<evidence type="ECO:0000256" key="1">
    <source>
        <dbReference type="SAM" id="SignalP"/>
    </source>
</evidence>
<gene>
    <name evidence="3" type="ORF">H8K32_15390</name>
</gene>
<comment type="caution">
    <text evidence="3">The sequence shown here is derived from an EMBL/GenBank/DDBJ whole genome shotgun (WGS) entry which is preliminary data.</text>
</comment>
<evidence type="ECO:0000313" key="3">
    <source>
        <dbReference type="EMBL" id="MBC3863488.1"/>
    </source>
</evidence>
<keyword evidence="4" id="KW-1185">Reference proteome</keyword>
<accession>A0A923KQ40</accession>
<name>A0A923KQ40_9BURK</name>
<feature type="chain" id="PRO_5036828451" description="MoaF-like domain-containing protein" evidence="1">
    <location>
        <begin position="28"/>
        <end position="157"/>
    </location>
</feature>
<feature type="domain" description="MoaF-like" evidence="2">
    <location>
        <begin position="54"/>
        <end position="139"/>
    </location>
</feature>
<dbReference type="Proteomes" id="UP000634011">
    <property type="component" value="Unassembled WGS sequence"/>
</dbReference>
<organism evidence="3 4">
    <name type="scientific">Undibacterium jejuense</name>
    <dbReference type="NCBI Taxonomy" id="1344949"/>
    <lineage>
        <taxon>Bacteria</taxon>
        <taxon>Pseudomonadati</taxon>
        <taxon>Pseudomonadota</taxon>
        <taxon>Betaproteobacteria</taxon>
        <taxon>Burkholderiales</taxon>
        <taxon>Oxalobacteraceae</taxon>
        <taxon>Undibacterium</taxon>
    </lineage>
</organism>
<feature type="signal peptide" evidence="1">
    <location>
        <begin position="1"/>
        <end position="27"/>
    </location>
</feature>
<dbReference type="InterPro" id="IPR053892">
    <property type="entry name" value="MoaF-like"/>
</dbReference>
<dbReference type="Gene3D" id="2.40.128.20">
    <property type="match status" value="1"/>
</dbReference>
<proteinExistence type="predicted"/>
<reference evidence="3" key="1">
    <citation type="submission" date="2020-08" db="EMBL/GenBank/DDBJ databases">
        <title>Novel species isolated from subtropical streams in China.</title>
        <authorList>
            <person name="Lu H."/>
        </authorList>
    </citation>
    <scope>NUCLEOTIDE SEQUENCE</scope>
    <source>
        <strain evidence="3">KACC 12607</strain>
    </source>
</reference>
<sequence>MIANVSNTLKKITAAIALMTVAVATTAQTKSASSNVEKNNQQKVNTMNNISYRGKVYLVRLDNGVVFRNTYSADGTKMRYEVLEGMPVSTEEVTLMATEVSQGLHFVSWVEKSGTTVSHVLDLNTNTLKAFWTWQDANGRHSELHIGTIELAPATAK</sequence>
<dbReference type="AlphaFoldDB" id="A0A923KQ40"/>
<evidence type="ECO:0000313" key="4">
    <source>
        <dbReference type="Proteomes" id="UP000634011"/>
    </source>
</evidence>
<dbReference type="Pfam" id="PF22036">
    <property type="entry name" value="MoaF_like"/>
    <property type="match status" value="1"/>
</dbReference>
<evidence type="ECO:0000259" key="2">
    <source>
        <dbReference type="Pfam" id="PF22036"/>
    </source>
</evidence>
<keyword evidence="1" id="KW-0732">Signal</keyword>
<dbReference type="EMBL" id="JACOFV010000015">
    <property type="protein sequence ID" value="MBC3863488.1"/>
    <property type="molecule type" value="Genomic_DNA"/>
</dbReference>
<dbReference type="InterPro" id="IPR012674">
    <property type="entry name" value="Calycin"/>
</dbReference>